<sequence length="122" mass="12805">MYKKLICLFCPVLVLWLVGGALAIRCIDQPEGDINDDCVVDELDLNVMADDWLDGDYTIVFGEPNTAGLLAYYTFDDGTAVNAGSAGAAADGILMGGASIVYDNGGNGKLASNVLKTDGSYE</sequence>
<dbReference type="AlphaFoldDB" id="X0WPN6"/>
<gene>
    <name evidence="1" type="ORF">S01H1_68502</name>
</gene>
<protein>
    <submittedName>
        <fullName evidence="1">Uncharacterized protein</fullName>
    </submittedName>
</protein>
<evidence type="ECO:0000313" key="1">
    <source>
        <dbReference type="EMBL" id="GAG32615.1"/>
    </source>
</evidence>
<proteinExistence type="predicted"/>
<dbReference type="EMBL" id="BARS01045431">
    <property type="protein sequence ID" value="GAG32615.1"/>
    <property type="molecule type" value="Genomic_DNA"/>
</dbReference>
<name>X0WPN6_9ZZZZ</name>
<reference evidence="1" key="1">
    <citation type="journal article" date="2014" name="Front. Microbiol.">
        <title>High frequency of phylogenetically diverse reductive dehalogenase-homologous genes in deep subseafloor sedimentary metagenomes.</title>
        <authorList>
            <person name="Kawai M."/>
            <person name="Futagami T."/>
            <person name="Toyoda A."/>
            <person name="Takaki Y."/>
            <person name="Nishi S."/>
            <person name="Hori S."/>
            <person name="Arai W."/>
            <person name="Tsubouchi T."/>
            <person name="Morono Y."/>
            <person name="Uchiyama I."/>
            <person name="Ito T."/>
            <person name="Fujiyama A."/>
            <person name="Inagaki F."/>
            <person name="Takami H."/>
        </authorList>
    </citation>
    <scope>NUCLEOTIDE SEQUENCE</scope>
    <source>
        <strain evidence="1">Expedition CK06-06</strain>
    </source>
</reference>
<feature type="non-terminal residue" evidence="1">
    <location>
        <position position="122"/>
    </location>
</feature>
<comment type="caution">
    <text evidence="1">The sequence shown here is derived from an EMBL/GenBank/DDBJ whole genome shotgun (WGS) entry which is preliminary data.</text>
</comment>
<organism evidence="1">
    <name type="scientific">marine sediment metagenome</name>
    <dbReference type="NCBI Taxonomy" id="412755"/>
    <lineage>
        <taxon>unclassified sequences</taxon>
        <taxon>metagenomes</taxon>
        <taxon>ecological metagenomes</taxon>
    </lineage>
</organism>
<accession>X0WPN6</accession>